<organism evidence="3 4">
    <name type="scientific">Neomicrococcus aestuarii</name>
    <dbReference type="NCBI Taxonomy" id="556325"/>
    <lineage>
        <taxon>Bacteria</taxon>
        <taxon>Bacillati</taxon>
        <taxon>Actinomycetota</taxon>
        <taxon>Actinomycetes</taxon>
        <taxon>Micrococcales</taxon>
        <taxon>Micrococcaceae</taxon>
        <taxon>Neomicrococcus</taxon>
    </lineage>
</organism>
<evidence type="ECO:0000259" key="1">
    <source>
        <dbReference type="Pfam" id="PF00501"/>
    </source>
</evidence>
<dbReference type="InterPro" id="IPR000873">
    <property type="entry name" value="AMP-dep_synth/lig_dom"/>
</dbReference>
<dbReference type="Proteomes" id="UP000183530">
    <property type="component" value="Chromosome"/>
</dbReference>
<dbReference type="InterPro" id="IPR042099">
    <property type="entry name" value="ANL_N_sf"/>
</dbReference>
<dbReference type="PANTHER" id="PTHR43201:SF32">
    <property type="entry name" value="2-SUCCINYLBENZOATE--COA LIGASE, CHLOROPLASTIC_PEROXISOMAL"/>
    <property type="match status" value="1"/>
</dbReference>
<dbReference type="GO" id="GO:0031956">
    <property type="term" value="F:medium-chain fatty acid-CoA ligase activity"/>
    <property type="evidence" value="ECO:0007669"/>
    <property type="project" value="TreeGrafter"/>
</dbReference>
<accession>A0A1L2ZQG0</accession>
<evidence type="ECO:0000313" key="3">
    <source>
        <dbReference type="EMBL" id="APF41407.1"/>
    </source>
</evidence>
<dbReference type="Gene3D" id="3.30.300.30">
    <property type="match status" value="1"/>
</dbReference>
<dbReference type="KEGG" id="nae:BHE16_10890"/>
<dbReference type="InterPro" id="IPR045851">
    <property type="entry name" value="AMP-bd_C_sf"/>
</dbReference>
<gene>
    <name evidence="3" type="ORF">BHE16_10890</name>
</gene>
<dbReference type="Gene3D" id="3.40.50.12780">
    <property type="entry name" value="N-terminal domain of ligase-like"/>
    <property type="match status" value="1"/>
</dbReference>
<dbReference type="InterPro" id="IPR025110">
    <property type="entry name" value="AMP-bd_C"/>
</dbReference>
<evidence type="ECO:0000259" key="2">
    <source>
        <dbReference type="Pfam" id="PF13193"/>
    </source>
</evidence>
<name>A0A1L2ZQG0_9MICC</name>
<dbReference type="PANTHER" id="PTHR43201">
    <property type="entry name" value="ACYL-COA SYNTHETASE"/>
    <property type="match status" value="1"/>
</dbReference>
<dbReference type="AlphaFoldDB" id="A0A1L2ZQG0"/>
<dbReference type="SUPFAM" id="SSF56801">
    <property type="entry name" value="Acetyl-CoA synthetase-like"/>
    <property type="match status" value="1"/>
</dbReference>
<dbReference type="GO" id="GO:0006631">
    <property type="term" value="P:fatty acid metabolic process"/>
    <property type="evidence" value="ECO:0007669"/>
    <property type="project" value="TreeGrafter"/>
</dbReference>
<proteinExistence type="predicted"/>
<dbReference type="Pfam" id="PF00501">
    <property type="entry name" value="AMP-binding"/>
    <property type="match status" value="1"/>
</dbReference>
<protein>
    <submittedName>
        <fullName evidence="3">AMP-dependent synthetase</fullName>
    </submittedName>
</protein>
<dbReference type="RefSeq" id="WP_071894877.1">
    <property type="nucleotide sequence ID" value="NZ_CP018135.1"/>
</dbReference>
<reference evidence="3 4" key="1">
    <citation type="submission" date="2016-11" db="EMBL/GenBank/DDBJ databases">
        <title>Genome sequencing of Zhihengliuella aestuarii B18 antagonistic to Plasmodiophora brassicae.</title>
        <authorList>
            <person name="Luo Y."/>
        </authorList>
    </citation>
    <scope>NUCLEOTIDE SEQUENCE [LARGE SCALE GENOMIC DNA]</scope>
    <source>
        <strain evidence="3 4">B18</strain>
    </source>
</reference>
<keyword evidence="4" id="KW-1185">Reference proteome</keyword>
<dbReference type="STRING" id="556325.BHE16_10890"/>
<evidence type="ECO:0000313" key="4">
    <source>
        <dbReference type="Proteomes" id="UP000183530"/>
    </source>
</evidence>
<dbReference type="OrthoDB" id="9803968at2"/>
<dbReference type="Pfam" id="PF13193">
    <property type="entry name" value="AMP-binding_C"/>
    <property type="match status" value="1"/>
</dbReference>
<feature type="domain" description="AMP-binding enzyme C-terminal" evidence="2">
    <location>
        <begin position="295"/>
        <end position="361"/>
    </location>
</feature>
<dbReference type="EMBL" id="CP018135">
    <property type="protein sequence ID" value="APF41407.1"/>
    <property type="molecule type" value="Genomic_DNA"/>
</dbReference>
<sequence>MPHTDLEHPNPKFLDAPLRALSLALAEEGPAVEILDGNQLTYASDASDGTGAVVRTSGSTGMPKRTALSVDAIAANAQITAEFLGFEGQWLLALPLNYVAGLTVLTRSLYAGTEPVATEPGAHFSADLFNQAAASMTDKRRITSLVPTMLQRLLTDPSAETLASLKRFDALLIGGGRTPAWVLEAAARENLNVFLTYGSAETCGGCVYNGTPLPGVSVREEGGRLWLGGPTLATGYLNDPDRTAEHFREHDSERWYLTDDLGTFTNGVVSVSGRVDDVINSAGIKLSAAHIQRFVETQPGVTSALVLGVPHPEWGEAVGLAVTGEYDDAALLSAIRSELGATSVPKFVWHPDELPLLGNGKPDRLRAAAELAKHPR</sequence>
<feature type="domain" description="AMP-dependent synthetase/ligase" evidence="1">
    <location>
        <begin position="54"/>
        <end position="215"/>
    </location>
</feature>